<dbReference type="AlphaFoldDB" id="A0A9X2BZN1"/>
<gene>
    <name evidence="2" type="ORF">M0638_27620</name>
</gene>
<protein>
    <submittedName>
        <fullName evidence="2">Uncharacterized protein</fullName>
    </submittedName>
</protein>
<evidence type="ECO:0000313" key="2">
    <source>
        <dbReference type="EMBL" id="MCK8788129.1"/>
    </source>
</evidence>
<dbReference type="RefSeq" id="WP_248670171.1">
    <property type="nucleotide sequence ID" value="NZ_JALPRX010000185.1"/>
</dbReference>
<name>A0A9X2BZN1_9PROT</name>
<organism evidence="2 3">
    <name type="scientific">Roseomonas acroporae</name>
    <dbReference type="NCBI Taxonomy" id="2937791"/>
    <lineage>
        <taxon>Bacteria</taxon>
        <taxon>Pseudomonadati</taxon>
        <taxon>Pseudomonadota</taxon>
        <taxon>Alphaproteobacteria</taxon>
        <taxon>Acetobacterales</taxon>
        <taxon>Roseomonadaceae</taxon>
        <taxon>Roseomonas</taxon>
    </lineage>
</organism>
<proteinExistence type="predicted"/>
<sequence>MVNEIIVPQQNDAETKFRMAISGYVSSHTNKIMPTENYASLSSLMPAINQANQTSVGNISYIFNGRNLTQVINSEEMRSADPEISQNNILISHQSSERQQVDGLYNFSLRQDPNTSMPNGSSNFGSNLAPSYCPVDQEYLTTRINFAEKILPFSSGMTTSGGFAPDVLNSQASNRYSPLAHSANSTISSPLHFGLEKMGNSISAASIEKPQNGNSRFDAVDNTHVTKGELVINSTNATSPSMHTISQNDQQTQNYAAGGFNSVSQPTSFDNTMGLLQPSVTTFVEEIKGFTISADVISPEQAKAQIALVSDLMTSGSQANLNQKIDEASIASSSSQRNQSAIVVTEHSTDQHATTAVVEPGTSQPTTAV</sequence>
<dbReference type="EMBL" id="JALPRX010000185">
    <property type="protein sequence ID" value="MCK8788129.1"/>
    <property type="molecule type" value="Genomic_DNA"/>
</dbReference>
<accession>A0A9X2BZN1</accession>
<feature type="region of interest" description="Disordered" evidence="1">
    <location>
        <begin position="347"/>
        <end position="369"/>
    </location>
</feature>
<feature type="non-terminal residue" evidence="2">
    <location>
        <position position="369"/>
    </location>
</feature>
<comment type="caution">
    <text evidence="2">The sequence shown here is derived from an EMBL/GenBank/DDBJ whole genome shotgun (WGS) entry which is preliminary data.</text>
</comment>
<reference evidence="2" key="1">
    <citation type="submission" date="2022-04" db="EMBL/GenBank/DDBJ databases">
        <title>Roseomonas acroporae sp. nov., isolated from coral Acropora digitifera.</title>
        <authorList>
            <person name="Sun H."/>
        </authorList>
    </citation>
    <scope>NUCLEOTIDE SEQUENCE</scope>
    <source>
        <strain evidence="2">NAR14</strain>
    </source>
</reference>
<evidence type="ECO:0000313" key="3">
    <source>
        <dbReference type="Proteomes" id="UP001139516"/>
    </source>
</evidence>
<evidence type="ECO:0000256" key="1">
    <source>
        <dbReference type="SAM" id="MobiDB-lite"/>
    </source>
</evidence>
<dbReference type="Proteomes" id="UP001139516">
    <property type="component" value="Unassembled WGS sequence"/>
</dbReference>
<keyword evidence="3" id="KW-1185">Reference proteome</keyword>